<evidence type="ECO:0000256" key="1">
    <source>
        <dbReference type="SAM" id="MobiDB-lite"/>
    </source>
</evidence>
<gene>
    <name evidence="2" type="ORF">J4709_28785</name>
</gene>
<sequence length="119" mass="13233">MKYVIHALQEDSPDDQLVQQALDALTSIRDGMAQGDMFMDLFRDVRDHLVAVLGHNTDLTGQVIGDAAGVNDSYVSRVTRKIMGSTRREHRRAKRARRGGQRADPPSPPVMHRRTPAAS</sequence>
<comment type="caution">
    <text evidence="2">The sequence shown here is derived from an EMBL/GenBank/DDBJ whole genome shotgun (WGS) entry which is preliminary data.</text>
</comment>
<name>A0ABS3RXT1_9ACTN</name>
<evidence type="ECO:0000313" key="2">
    <source>
        <dbReference type="EMBL" id="MBO2461570.1"/>
    </source>
</evidence>
<dbReference type="Proteomes" id="UP000680206">
    <property type="component" value="Unassembled WGS sequence"/>
</dbReference>
<keyword evidence="3" id="KW-1185">Reference proteome</keyword>
<protein>
    <submittedName>
        <fullName evidence="2">Uncharacterized protein</fullName>
    </submittedName>
</protein>
<proteinExistence type="predicted"/>
<organism evidence="2 3">
    <name type="scientific">Actinomadura violacea</name>
    <dbReference type="NCBI Taxonomy" id="2819934"/>
    <lineage>
        <taxon>Bacteria</taxon>
        <taxon>Bacillati</taxon>
        <taxon>Actinomycetota</taxon>
        <taxon>Actinomycetes</taxon>
        <taxon>Streptosporangiales</taxon>
        <taxon>Thermomonosporaceae</taxon>
        <taxon>Actinomadura</taxon>
    </lineage>
</organism>
<reference evidence="2 3" key="1">
    <citation type="submission" date="2021-03" db="EMBL/GenBank/DDBJ databases">
        <title>Actinomadura violae sp. nov., isolated from lichen in Thailand.</title>
        <authorList>
            <person name="Kanchanasin P."/>
            <person name="Saeng-In P."/>
            <person name="Phongsopitanun W."/>
            <person name="Yuki M."/>
            <person name="Kudo T."/>
            <person name="Ohkuma M."/>
            <person name="Tanasupawat S."/>
        </authorList>
    </citation>
    <scope>NUCLEOTIDE SEQUENCE [LARGE SCALE GENOMIC DNA]</scope>
    <source>
        <strain evidence="2 3">LCR2-06</strain>
    </source>
</reference>
<accession>A0ABS3RXT1</accession>
<evidence type="ECO:0000313" key="3">
    <source>
        <dbReference type="Proteomes" id="UP000680206"/>
    </source>
</evidence>
<feature type="compositionally biased region" description="Basic residues" evidence="1">
    <location>
        <begin position="88"/>
        <end position="100"/>
    </location>
</feature>
<dbReference type="RefSeq" id="WP_208244927.1">
    <property type="nucleotide sequence ID" value="NZ_JAGEPF010000018.1"/>
</dbReference>
<dbReference type="EMBL" id="JAGEPF010000018">
    <property type="protein sequence ID" value="MBO2461570.1"/>
    <property type="molecule type" value="Genomic_DNA"/>
</dbReference>
<feature type="region of interest" description="Disordered" evidence="1">
    <location>
        <begin position="82"/>
        <end position="119"/>
    </location>
</feature>